<reference evidence="1" key="1">
    <citation type="submission" date="2021-03" db="EMBL/GenBank/DDBJ databases">
        <title>Evolutionary priming and transition to the ectomycorrhizal habit in an iconic lineage of mushroom-forming fungi: is preadaptation a requirement?</title>
        <authorList>
            <consortium name="DOE Joint Genome Institute"/>
            <person name="Looney B.P."/>
            <person name="Miyauchi S."/>
            <person name="Morin E."/>
            <person name="Drula E."/>
            <person name="Courty P.E."/>
            <person name="Chicoki N."/>
            <person name="Fauchery L."/>
            <person name="Kohler A."/>
            <person name="Kuo A."/>
            <person name="LaButti K."/>
            <person name="Pangilinan J."/>
            <person name="Lipzen A."/>
            <person name="Riley R."/>
            <person name="Andreopoulos W."/>
            <person name="He G."/>
            <person name="Johnson J."/>
            <person name="Barry K.W."/>
            <person name="Grigoriev I.V."/>
            <person name="Nagy L."/>
            <person name="Hibbett D."/>
            <person name="Henrissat B."/>
            <person name="Matheny P.B."/>
            <person name="Labbe J."/>
            <person name="Martin A.F."/>
        </authorList>
    </citation>
    <scope>NUCLEOTIDE SEQUENCE</scope>
    <source>
        <strain evidence="1">BPL698</strain>
    </source>
</reference>
<evidence type="ECO:0000313" key="1">
    <source>
        <dbReference type="EMBL" id="KAI9507122.1"/>
    </source>
</evidence>
<dbReference type="EMBL" id="JAGFNK010000139">
    <property type="protein sequence ID" value="KAI9507122.1"/>
    <property type="molecule type" value="Genomic_DNA"/>
</dbReference>
<name>A0ACC0U8C7_9AGAM</name>
<sequence length="499" mass="56125">METAVDRPPSSRATDYQGATVEITLPGRPESATHSVNNDSSTQDEVRTTGVASHFSEHHLVDAPAHNTNSTSDLPTDRAAGPSMIEPDDRELRHSLTTDSEAMPTEPVSSCGTSLSGEVKGTWVGNLKRDHMTLQLDISLDGLKFGLHNLTLSVSPEPLSPLDLGASLNDRPRPVTELHWTHATSAAEISMNRINQFEETQERQGNWDARTDSSQSIMTDGSRPSTTSVLSELPLVPIPELLHTPTRPSIPYASPLPTARLHPPAQSVEHRHLASNIPDPLDSEPVLVQIKEGEREVRTIRNAFWNLAKEWQNPVMMPDGVSLHDVEDRCTALDDALFDLSPIILLTWPPMRQASLGTDGGQPPAREQQWHLEHMGETERKWYLKQHEYTTSLQRNLTRLTLLARRVCEDPNSAYRGRYNAMERISQFTIKFKVIALRLKLADHVRCEQRHLSRVRHGTRRRLTDRSREQAAALIYHKVRLTQVLEEIEKIKDEICRLG</sequence>
<dbReference type="Proteomes" id="UP001207468">
    <property type="component" value="Unassembled WGS sequence"/>
</dbReference>
<protein>
    <submittedName>
        <fullName evidence="1">Uncharacterized protein</fullName>
    </submittedName>
</protein>
<proteinExistence type="predicted"/>
<gene>
    <name evidence="1" type="ORF">F5148DRAFT_151651</name>
</gene>
<organism evidence="1 2">
    <name type="scientific">Russula earlei</name>
    <dbReference type="NCBI Taxonomy" id="71964"/>
    <lineage>
        <taxon>Eukaryota</taxon>
        <taxon>Fungi</taxon>
        <taxon>Dikarya</taxon>
        <taxon>Basidiomycota</taxon>
        <taxon>Agaricomycotina</taxon>
        <taxon>Agaricomycetes</taxon>
        <taxon>Russulales</taxon>
        <taxon>Russulaceae</taxon>
        <taxon>Russula</taxon>
    </lineage>
</organism>
<accession>A0ACC0U8C7</accession>
<keyword evidence="2" id="KW-1185">Reference proteome</keyword>
<comment type="caution">
    <text evidence="1">The sequence shown here is derived from an EMBL/GenBank/DDBJ whole genome shotgun (WGS) entry which is preliminary data.</text>
</comment>
<evidence type="ECO:0000313" key="2">
    <source>
        <dbReference type="Proteomes" id="UP001207468"/>
    </source>
</evidence>